<accession>A0ACB7TJ17</accession>
<name>A0ACB7TJ17_HYAAI</name>
<reference evidence="1" key="1">
    <citation type="submission" date="2020-05" db="EMBL/GenBank/DDBJ databases">
        <title>Large-scale comparative analyses of tick genomes elucidate their genetic diversity and vector capacities.</title>
        <authorList>
            <person name="Jia N."/>
            <person name="Wang J."/>
            <person name="Shi W."/>
            <person name="Du L."/>
            <person name="Sun Y."/>
            <person name="Zhan W."/>
            <person name="Jiang J."/>
            <person name="Wang Q."/>
            <person name="Zhang B."/>
            <person name="Ji P."/>
            <person name="Sakyi L.B."/>
            <person name="Cui X."/>
            <person name="Yuan T."/>
            <person name="Jiang B."/>
            <person name="Yang W."/>
            <person name="Lam T.T.-Y."/>
            <person name="Chang Q."/>
            <person name="Ding S."/>
            <person name="Wang X."/>
            <person name="Zhu J."/>
            <person name="Ruan X."/>
            <person name="Zhao L."/>
            <person name="Wei J."/>
            <person name="Que T."/>
            <person name="Du C."/>
            <person name="Cheng J."/>
            <person name="Dai P."/>
            <person name="Han X."/>
            <person name="Huang E."/>
            <person name="Gao Y."/>
            <person name="Liu J."/>
            <person name="Shao H."/>
            <person name="Ye R."/>
            <person name="Li L."/>
            <person name="Wei W."/>
            <person name="Wang X."/>
            <person name="Wang C."/>
            <person name="Yang T."/>
            <person name="Huo Q."/>
            <person name="Li W."/>
            <person name="Guo W."/>
            <person name="Chen H."/>
            <person name="Zhou L."/>
            <person name="Ni X."/>
            <person name="Tian J."/>
            <person name="Zhou Y."/>
            <person name="Sheng Y."/>
            <person name="Liu T."/>
            <person name="Pan Y."/>
            <person name="Xia L."/>
            <person name="Li J."/>
            <person name="Zhao F."/>
            <person name="Cao W."/>
        </authorList>
    </citation>
    <scope>NUCLEOTIDE SEQUENCE</scope>
    <source>
        <strain evidence="1">Hyas-2018</strain>
    </source>
</reference>
<keyword evidence="2" id="KW-1185">Reference proteome</keyword>
<protein>
    <submittedName>
        <fullName evidence="1">Uncharacterized protein</fullName>
    </submittedName>
</protein>
<dbReference type="Proteomes" id="UP000821845">
    <property type="component" value="Chromosome 1"/>
</dbReference>
<dbReference type="EMBL" id="CM023481">
    <property type="protein sequence ID" value="KAH6944844.1"/>
    <property type="molecule type" value="Genomic_DNA"/>
</dbReference>
<gene>
    <name evidence="1" type="ORF">HPB50_005526</name>
</gene>
<evidence type="ECO:0000313" key="1">
    <source>
        <dbReference type="EMBL" id="KAH6944844.1"/>
    </source>
</evidence>
<comment type="caution">
    <text evidence="1">The sequence shown here is derived from an EMBL/GenBank/DDBJ whole genome shotgun (WGS) entry which is preliminary data.</text>
</comment>
<organism evidence="1 2">
    <name type="scientific">Hyalomma asiaticum</name>
    <name type="common">Tick</name>
    <dbReference type="NCBI Taxonomy" id="266040"/>
    <lineage>
        <taxon>Eukaryota</taxon>
        <taxon>Metazoa</taxon>
        <taxon>Ecdysozoa</taxon>
        <taxon>Arthropoda</taxon>
        <taxon>Chelicerata</taxon>
        <taxon>Arachnida</taxon>
        <taxon>Acari</taxon>
        <taxon>Parasitiformes</taxon>
        <taxon>Ixodida</taxon>
        <taxon>Ixodoidea</taxon>
        <taxon>Ixodidae</taxon>
        <taxon>Hyalomminae</taxon>
        <taxon>Hyalomma</taxon>
    </lineage>
</organism>
<sequence length="126" mass="13694">MPTVEKLRNDVISDTDMDMPTISTRTMQRMLTTWGSSSEREKGIPYCSNETTSLLGVESTSVQSEKCGGSSESATPPLREPVTSSTPAVRGDLRLRDDREKMPPSALHGIISPAAEAVFHVREVTA</sequence>
<proteinExistence type="predicted"/>
<evidence type="ECO:0000313" key="2">
    <source>
        <dbReference type="Proteomes" id="UP000821845"/>
    </source>
</evidence>